<evidence type="ECO:0000313" key="2">
    <source>
        <dbReference type="EMBL" id="CAA9222145.1"/>
    </source>
</evidence>
<gene>
    <name evidence="2" type="ORF">AVDCRST_MAG08-664</name>
</gene>
<reference evidence="2" key="1">
    <citation type="submission" date="2020-02" db="EMBL/GenBank/DDBJ databases">
        <authorList>
            <person name="Meier V. D."/>
        </authorList>
    </citation>
    <scope>NUCLEOTIDE SEQUENCE</scope>
    <source>
        <strain evidence="2">AVDCRST_MAG08</strain>
    </source>
</reference>
<dbReference type="AlphaFoldDB" id="A0A6J4HH90"/>
<organism evidence="2">
    <name type="scientific">uncultured Acetobacteraceae bacterium</name>
    <dbReference type="NCBI Taxonomy" id="169975"/>
    <lineage>
        <taxon>Bacteria</taxon>
        <taxon>Pseudomonadati</taxon>
        <taxon>Pseudomonadota</taxon>
        <taxon>Alphaproteobacteria</taxon>
        <taxon>Acetobacterales</taxon>
        <taxon>Acetobacteraceae</taxon>
        <taxon>environmental samples</taxon>
    </lineage>
</organism>
<accession>A0A6J4HH90</accession>
<proteinExistence type="predicted"/>
<evidence type="ECO:0000256" key="1">
    <source>
        <dbReference type="SAM" id="MobiDB-lite"/>
    </source>
</evidence>
<dbReference type="EMBL" id="CADCTG010000072">
    <property type="protein sequence ID" value="CAA9222145.1"/>
    <property type="molecule type" value="Genomic_DNA"/>
</dbReference>
<name>A0A6J4HH90_9PROT</name>
<protein>
    <submittedName>
        <fullName evidence="2">Uncharacterized protein</fullName>
    </submittedName>
</protein>
<feature type="region of interest" description="Disordered" evidence="1">
    <location>
        <begin position="1"/>
        <end position="91"/>
    </location>
</feature>
<feature type="compositionally biased region" description="Basic and acidic residues" evidence="1">
    <location>
        <begin position="55"/>
        <end position="87"/>
    </location>
</feature>
<sequence>MQKQDVAGRQAAPEAPQENRRIAPDGVEAAPRPGHVEEPGRRERRVEQGAADAGGRAEEARRLAAGRVGDRALRGGDLPPHRPERQGGEAGEVAVGVVLGAVAAPDHLPD</sequence>
<feature type="compositionally biased region" description="Basic and acidic residues" evidence="1">
    <location>
        <begin position="34"/>
        <end position="47"/>
    </location>
</feature>